<dbReference type="GO" id="GO:0042546">
    <property type="term" value="P:cell wall biogenesis"/>
    <property type="evidence" value="ECO:0007669"/>
    <property type="project" value="InterPro"/>
</dbReference>
<evidence type="ECO:0000256" key="2">
    <source>
        <dbReference type="SAM" id="SignalP"/>
    </source>
</evidence>
<evidence type="ECO:0000313" key="5">
    <source>
        <dbReference type="EMBL" id="KAF5845440.1"/>
    </source>
</evidence>
<dbReference type="GO" id="GO:0031505">
    <property type="term" value="P:fungal-type cell wall organization"/>
    <property type="evidence" value="ECO:0007669"/>
    <property type="project" value="TreeGrafter"/>
</dbReference>
<dbReference type="InterPro" id="IPR008659">
    <property type="entry name" value="Kre9/Knh1_C"/>
</dbReference>
<dbReference type="GO" id="GO:0006078">
    <property type="term" value="P:(1-&gt;6)-beta-D-glucan biosynthetic process"/>
    <property type="evidence" value="ECO:0007669"/>
    <property type="project" value="InterPro"/>
</dbReference>
<dbReference type="PANTHER" id="PTHR28154">
    <property type="entry name" value="CELL WALL SYNTHESIS PROTEIN KNH1-RELATED"/>
    <property type="match status" value="1"/>
</dbReference>
<feature type="chain" id="PRO_5034385237" evidence="2">
    <location>
        <begin position="22"/>
        <end position="265"/>
    </location>
</feature>
<feature type="domain" description="Yeast cell wall synthesis Kre9/Knh1 C-terminal" evidence="3">
    <location>
        <begin position="176"/>
        <end position="254"/>
    </location>
</feature>
<dbReference type="EMBL" id="WNKQ01000019">
    <property type="protein sequence ID" value="KAF5845440.1"/>
    <property type="molecule type" value="Genomic_DNA"/>
</dbReference>
<evidence type="ECO:0000313" key="6">
    <source>
        <dbReference type="Proteomes" id="UP000624244"/>
    </source>
</evidence>
<dbReference type="Pfam" id="PF10342">
    <property type="entry name" value="Kre9_KNH"/>
    <property type="match status" value="1"/>
</dbReference>
<comment type="caution">
    <text evidence="5">The sequence shown here is derived from an EMBL/GenBank/DDBJ whole genome shotgun (WGS) entry which is preliminary data.</text>
</comment>
<dbReference type="GO" id="GO:0005576">
    <property type="term" value="C:extracellular region"/>
    <property type="evidence" value="ECO:0007669"/>
    <property type="project" value="TreeGrafter"/>
</dbReference>
<keyword evidence="1 2" id="KW-0732">Signal</keyword>
<dbReference type="OMA" id="PEAFAIN"/>
<evidence type="ECO:0000256" key="1">
    <source>
        <dbReference type="ARBA" id="ARBA00022729"/>
    </source>
</evidence>
<organism evidence="5 6">
    <name type="scientific">Cochliobolus sativus</name>
    <name type="common">Common root rot and spot blotch fungus</name>
    <name type="synonym">Bipolaris sorokiniana</name>
    <dbReference type="NCBI Taxonomy" id="45130"/>
    <lineage>
        <taxon>Eukaryota</taxon>
        <taxon>Fungi</taxon>
        <taxon>Dikarya</taxon>
        <taxon>Ascomycota</taxon>
        <taxon>Pezizomycotina</taxon>
        <taxon>Dothideomycetes</taxon>
        <taxon>Pleosporomycetidae</taxon>
        <taxon>Pleosporales</taxon>
        <taxon>Pleosporineae</taxon>
        <taxon>Pleosporaceae</taxon>
        <taxon>Bipolaris</taxon>
    </lineage>
</organism>
<gene>
    <name evidence="5" type="ORF">GGP41_002989</name>
</gene>
<evidence type="ECO:0000259" key="3">
    <source>
        <dbReference type="Pfam" id="PF05390"/>
    </source>
</evidence>
<dbReference type="Pfam" id="PF05390">
    <property type="entry name" value="Kre9_KNH1_C"/>
    <property type="match status" value="1"/>
</dbReference>
<feature type="signal peptide" evidence="2">
    <location>
        <begin position="1"/>
        <end position="21"/>
    </location>
</feature>
<sequence>MARILVPFAAVVATLSPLVHAGIKFTAPAPGSTVVAGSAITVQWQETDAGPKLADLKAYQLQLVVGGNKGEEQMIVTTITPSGLFSAGNAASGRVEAAVSEDLKDANAYFVKMIATGKTGDGQYVVYSDRFSFSGMTGKNILNPTVKKAATAVTGTAGPASENTLTDKDPATAGDLYAVEYTMQTDITRYAPMQPVPGTKVTATNTKPLYPTSSVRIAKTKLPTPSQVMTLTATQTFSTKMRANTVAPAPHATDDMAKFLRRWQD</sequence>
<dbReference type="AlphaFoldDB" id="A0A8H5Z9T2"/>
<dbReference type="InterPro" id="IPR018466">
    <property type="entry name" value="Kre9/Knh1-like_N"/>
</dbReference>
<dbReference type="Proteomes" id="UP000624244">
    <property type="component" value="Unassembled WGS sequence"/>
</dbReference>
<evidence type="ECO:0000259" key="4">
    <source>
        <dbReference type="Pfam" id="PF10342"/>
    </source>
</evidence>
<proteinExistence type="predicted"/>
<dbReference type="InterPro" id="IPR045328">
    <property type="entry name" value="Kre9/Knh1"/>
</dbReference>
<feature type="domain" description="Yeast cell wall synthesis Kre9/Knh1-like N-terminal" evidence="4">
    <location>
        <begin position="28"/>
        <end position="132"/>
    </location>
</feature>
<dbReference type="PANTHER" id="PTHR28154:SF1">
    <property type="entry name" value="CELL WALL SYNTHESIS PROTEIN KNH1-RELATED"/>
    <property type="match status" value="1"/>
</dbReference>
<reference evidence="5" key="1">
    <citation type="submission" date="2019-11" db="EMBL/GenBank/DDBJ databases">
        <title>Bipolaris sorokiniana Genome sequencing.</title>
        <authorList>
            <person name="Wang H."/>
        </authorList>
    </citation>
    <scope>NUCLEOTIDE SEQUENCE</scope>
</reference>
<protein>
    <submittedName>
        <fullName evidence="5">Uncharacterized protein</fullName>
    </submittedName>
</protein>
<name>A0A8H5Z9T2_COCSA</name>
<accession>A0A8H5Z9T2</accession>